<protein>
    <submittedName>
        <fullName evidence="2">Hopanoid biosynthesis associated membrane protein HpnM</fullName>
    </submittedName>
</protein>
<proteinExistence type="predicted"/>
<feature type="chain" id="PRO_5002609577" evidence="1">
    <location>
        <begin position="26"/>
        <end position="196"/>
    </location>
</feature>
<dbReference type="PANTHER" id="PTHR36573">
    <property type="entry name" value="INTERMEMBRANE PHOSPHOLIPID TRANSPORT SYSTEM BINDING PROTEIN MLAC"/>
    <property type="match status" value="1"/>
</dbReference>
<dbReference type="Proteomes" id="UP000001494">
    <property type="component" value="Chromosome"/>
</dbReference>
<reference evidence="2 3" key="1">
    <citation type="journal article" date="2011" name="J. Bacteriol.">
        <title>Genome sequence of the ethanol-producing Zymomonas mobilis subsp. mobilis lectotype strain ATCC 10988.</title>
        <authorList>
            <person name="Pappas K.M."/>
            <person name="Kouvelis V.N."/>
            <person name="Saunders E."/>
            <person name="Brettin T.S."/>
            <person name="Bruce D."/>
            <person name="Detter C."/>
            <person name="Balakireva M."/>
            <person name="Han C.S."/>
            <person name="Savvakis G."/>
            <person name="Kyrpides N.C."/>
            <person name="Typas M.A."/>
        </authorList>
    </citation>
    <scope>NUCLEOTIDE SEQUENCE [LARGE SCALE GENOMIC DNA]</scope>
    <source>
        <strain evidence="3">ATCC 10988 / DSM 424 / CCUG 17860 / LMG 404 / NCIMB 8938 / NRRL B-806 / ZM1</strain>
    </source>
</reference>
<dbReference type="eggNOG" id="COG2854">
    <property type="taxonomic scope" value="Bacteria"/>
</dbReference>
<dbReference type="InterPro" id="IPR042245">
    <property type="entry name" value="Tgt2/MlaC_sf"/>
</dbReference>
<evidence type="ECO:0000313" key="3">
    <source>
        <dbReference type="Proteomes" id="UP000001494"/>
    </source>
</evidence>
<organism evidence="2 3">
    <name type="scientific">Zymomonas mobilis subsp. mobilis (strain ATCC 10988 / DSM 424 / LMG 404 / NCIMB 8938 / NRRL B-806 / ZM1)</name>
    <dbReference type="NCBI Taxonomy" id="555217"/>
    <lineage>
        <taxon>Bacteria</taxon>
        <taxon>Pseudomonadati</taxon>
        <taxon>Pseudomonadota</taxon>
        <taxon>Alphaproteobacteria</taxon>
        <taxon>Sphingomonadales</taxon>
        <taxon>Zymomonadaceae</taxon>
        <taxon>Zymomonas</taxon>
    </lineage>
</organism>
<dbReference type="KEGG" id="zmm:Zmob_0421"/>
<dbReference type="PANTHER" id="PTHR36573:SF1">
    <property type="entry name" value="INTERMEMBRANE PHOSPHOLIPID TRANSPORT SYSTEM BINDING PROTEIN MLAC"/>
    <property type="match status" value="1"/>
</dbReference>
<evidence type="ECO:0000256" key="1">
    <source>
        <dbReference type="SAM" id="SignalP"/>
    </source>
</evidence>
<accession>A0A0H3G0R4</accession>
<feature type="signal peptide" evidence="1">
    <location>
        <begin position="1"/>
        <end position="25"/>
    </location>
</feature>
<dbReference type="AlphaFoldDB" id="A0A0H3G0R4"/>
<dbReference type="HOGENOM" id="CLU_094502_1_1_5"/>
<dbReference type="GeneID" id="79903969"/>
<evidence type="ECO:0000313" key="2">
    <source>
        <dbReference type="EMBL" id="AEH62268.1"/>
    </source>
</evidence>
<dbReference type="EMBL" id="CP002850">
    <property type="protein sequence ID" value="AEH62268.1"/>
    <property type="molecule type" value="Genomic_DNA"/>
</dbReference>
<keyword evidence="1" id="KW-0732">Signal</keyword>
<dbReference type="OrthoDB" id="7358716at2"/>
<gene>
    <name evidence="2" type="ordered locus">Zmob_0421</name>
</gene>
<dbReference type="Gene3D" id="3.10.450.710">
    <property type="entry name" value="Tgt2/MlaC"/>
    <property type="match status" value="1"/>
</dbReference>
<dbReference type="NCBIfam" id="TIGR03481">
    <property type="entry name" value="HpnM"/>
    <property type="match status" value="1"/>
</dbReference>
<sequence precursor="true">MALKLKNIIPAILVTVAPVAAFAQASDPAATQIDAYHNAIIEIMKQGKSLGISGRITRFETLVHDYYDMPTMTSLVVGSGWSSASQADRDQAIAALEHHSAVMLASNFVSYGGEQFKTELPVTSRGSDKLVRATITSDKLIYRMRFSQGKWRIVDIISDGVSQLAVQRADFSSTVASNGIPGLVHKLATIDAKTMK</sequence>
<dbReference type="RefSeq" id="WP_014500504.1">
    <property type="nucleotide sequence ID" value="NC_017262.1"/>
</dbReference>
<dbReference type="InterPro" id="IPR008869">
    <property type="entry name" value="MlaC/ttg2D"/>
</dbReference>
<name>A0A0H3G0R4_ZYMMA</name>
<dbReference type="InterPro" id="IPR017842">
    <property type="entry name" value="Hopanoid_biosyn-assoc_HpnM"/>
</dbReference>
<dbReference type="Pfam" id="PF05494">
    <property type="entry name" value="MlaC"/>
    <property type="match status" value="1"/>
</dbReference>